<evidence type="ECO:0000259" key="4">
    <source>
        <dbReference type="Pfam" id="PF25598"/>
    </source>
</evidence>
<comment type="caution">
    <text evidence="5">The sequence shown here is derived from an EMBL/GenBank/DDBJ whole genome shotgun (WGS) entry which is preliminary data.</text>
</comment>
<dbReference type="InterPro" id="IPR011989">
    <property type="entry name" value="ARM-like"/>
</dbReference>
<dbReference type="EC" id="2.3.2.27" evidence="2"/>
<dbReference type="Pfam" id="PF25598">
    <property type="entry name" value="ARM_PUB"/>
    <property type="match status" value="1"/>
</dbReference>
<name>A0AAV3PDX1_LITER</name>
<keyword evidence="1 2" id="KW-0833">Ubl conjugation pathway</keyword>
<dbReference type="GO" id="GO:0061630">
    <property type="term" value="F:ubiquitin protein ligase activity"/>
    <property type="evidence" value="ECO:0007669"/>
    <property type="project" value="UniProtKB-UniRule"/>
</dbReference>
<feature type="compositionally biased region" description="Basic residues" evidence="3">
    <location>
        <begin position="1"/>
        <end position="10"/>
    </location>
</feature>
<feature type="domain" description="U-box" evidence="4">
    <location>
        <begin position="49"/>
        <end position="379"/>
    </location>
</feature>
<dbReference type="Proteomes" id="UP001454036">
    <property type="component" value="Unassembled WGS sequence"/>
</dbReference>
<evidence type="ECO:0000256" key="1">
    <source>
        <dbReference type="ARBA" id="ARBA00022786"/>
    </source>
</evidence>
<accession>A0AAV3PDX1</accession>
<keyword evidence="2" id="KW-0808">Transferase</keyword>
<gene>
    <name evidence="5" type="ORF">LIER_36879</name>
</gene>
<evidence type="ECO:0000313" key="5">
    <source>
        <dbReference type="EMBL" id="GAA0149186.1"/>
    </source>
</evidence>
<comment type="catalytic activity">
    <reaction evidence="2">
        <text>S-ubiquitinyl-[E2 ubiquitin-conjugating enzyme]-L-cysteine + [acceptor protein]-L-lysine = [E2 ubiquitin-conjugating enzyme]-L-cysteine + N(6)-ubiquitinyl-[acceptor protein]-L-lysine.</text>
        <dbReference type="EC" id="2.3.2.27"/>
    </reaction>
</comment>
<dbReference type="InterPro" id="IPR058678">
    <property type="entry name" value="ARM_PUB"/>
</dbReference>
<dbReference type="Gene3D" id="1.25.10.10">
    <property type="entry name" value="Leucine-rich Repeat Variant"/>
    <property type="match status" value="2"/>
</dbReference>
<reference evidence="5 6" key="1">
    <citation type="submission" date="2024-01" db="EMBL/GenBank/DDBJ databases">
        <title>The complete chloroplast genome sequence of Lithospermum erythrorhizon: insights into the phylogenetic relationship among Boraginaceae species and the maternal lineages of purple gromwells.</title>
        <authorList>
            <person name="Okada T."/>
            <person name="Watanabe K."/>
        </authorList>
    </citation>
    <scope>NUCLEOTIDE SEQUENCE [LARGE SCALE GENOMIC DNA]</scope>
</reference>
<organism evidence="5 6">
    <name type="scientific">Lithospermum erythrorhizon</name>
    <name type="common">Purple gromwell</name>
    <name type="synonym">Lithospermum officinale var. erythrorhizon</name>
    <dbReference type="NCBI Taxonomy" id="34254"/>
    <lineage>
        <taxon>Eukaryota</taxon>
        <taxon>Viridiplantae</taxon>
        <taxon>Streptophyta</taxon>
        <taxon>Embryophyta</taxon>
        <taxon>Tracheophyta</taxon>
        <taxon>Spermatophyta</taxon>
        <taxon>Magnoliopsida</taxon>
        <taxon>eudicotyledons</taxon>
        <taxon>Gunneridae</taxon>
        <taxon>Pentapetalae</taxon>
        <taxon>asterids</taxon>
        <taxon>lamiids</taxon>
        <taxon>Boraginales</taxon>
        <taxon>Boraginaceae</taxon>
        <taxon>Boraginoideae</taxon>
        <taxon>Lithospermeae</taxon>
        <taxon>Lithospermum</taxon>
    </lineage>
</organism>
<dbReference type="SUPFAM" id="SSF48371">
    <property type="entry name" value="ARM repeat"/>
    <property type="match status" value="1"/>
</dbReference>
<evidence type="ECO:0000256" key="3">
    <source>
        <dbReference type="SAM" id="MobiDB-lite"/>
    </source>
</evidence>
<sequence>MISSWRKSRAARNASDKKKKPNNELNEARQIRDERILVPDRTLLTSNKVSDMLAKIEVARGRGDGEYCRKLVVDMIALAKENDKNKKCIAKNGAGEVLSCSFDFFASKKFSGEGDFDSVLEEILSALTMISLPLEGEVAKTFLGSASSVRCIVWLLRREDLSVRRNAILWLKEVISFDQNNNLLPELLLENEGALEATVKLIKVPISPAVTNASLLVMYHMVSQMSTPSSSNTNKTLANKIMAMGVVEMLVDMLVDSQKTSISEKALGVLDGICSFEQGRDKAYENALAIPVLVKKLLRVSELATEFSVSILWKLIIKNGKVGVDNVEEALQVGAFQKLLVLLQVGCSERTKEEATDLLKLLNMHRFKVECIDSSDFKNLKRTF</sequence>
<comment type="pathway">
    <text evidence="2">Protein modification; protein ubiquitination.</text>
</comment>
<protein>
    <recommendedName>
        <fullName evidence="2 4">U-box domain-containing protein</fullName>
        <ecNumber evidence="2">2.3.2.27</ecNumber>
    </recommendedName>
    <alternativeName>
        <fullName evidence="2">RING-type E3 ubiquitin transferase PUB</fullName>
    </alternativeName>
</protein>
<feature type="region of interest" description="Disordered" evidence="3">
    <location>
        <begin position="1"/>
        <end position="26"/>
    </location>
</feature>
<dbReference type="InterPro" id="IPR045185">
    <property type="entry name" value="PUB22/23/24-like"/>
</dbReference>
<comment type="function">
    <text evidence="2">Functions as an E3 ubiquitin ligase.</text>
</comment>
<dbReference type="PANTHER" id="PTHR22849">
    <property type="entry name" value="WDSAM1 PROTEIN"/>
    <property type="match status" value="1"/>
</dbReference>
<dbReference type="EMBL" id="BAABME010017202">
    <property type="protein sequence ID" value="GAA0149186.1"/>
    <property type="molecule type" value="Genomic_DNA"/>
</dbReference>
<evidence type="ECO:0000313" key="6">
    <source>
        <dbReference type="Proteomes" id="UP001454036"/>
    </source>
</evidence>
<dbReference type="AlphaFoldDB" id="A0AAV3PDX1"/>
<dbReference type="InterPro" id="IPR016024">
    <property type="entry name" value="ARM-type_fold"/>
</dbReference>
<dbReference type="GO" id="GO:0016567">
    <property type="term" value="P:protein ubiquitination"/>
    <property type="evidence" value="ECO:0007669"/>
    <property type="project" value="UniProtKB-UniRule"/>
</dbReference>
<proteinExistence type="predicted"/>
<dbReference type="PANTHER" id="PTHR22849:SF139">
    <property type="entry name" value="U-BOX DOMAIN-CONTAINING PROTEIN"/>
    <property type="match status" value="1"/>
</dbReference>
<evidence type="ECO:0000256" key="2">
    <source>
        <dbReference type="RuleBase" id="RU369093"/>
    </source>
</evidence>
<keyword evidence="6" id="KW-1185">Reference proteome</keyword>